<dbReference type="EMBL" id="JACEIK010000994">
    <property type="protein sequence ID" value="MCD7464806.1"/>
    <property type="molecule type" value="Genomic_DNA"/>
</dbReference>
<evidence type="ECO:0000313" key="1">
    <source>
        <dbReference type="EMBL" id="MCD7464806.1"/>
    </source>
</evidence>
<dbReference type="Proteomes" id="UP000823775">
    <property type="component" value="Unassembled WGS sequence"/>
</dbReference>
<proteinExistence type="predicted"/>
<sequence>MASETTMKMPREKFDIQGDSVQQGLTAYKQLTILDAWTRCLGRAIGYEINACKVIEGLTTEYVDEYKELGFDNGILGTIVGKKLGTEEEEYKKIGHFRR</sequence>
<name>A0ABS8T1E2_DATST</name>
<reference evidence="1 2" key="1">
    <citation type="journal article" date="2021" name="BMC Genomics">
        <title>Datura genome reveals duplications of psychoactive alkaloid biosynthetic genes and high mutation rate following tissue culture.</title>
        <authorList>
            <person name="Rajewski A."/>
            <person name="Carter-House D."/>
            <person name="Stajich J."/>
            <person name="Litt A."/>
        </authorList>
    </citation>
    <scope>NUCLEOTIDE SEQUENCE [LARGE SCALE GENOMIC DNA]</scope>
    <source>
        <strain evidence="1">AR-01</strain>
    </source>
</reference>
<accession>A0ABS8T1E2</accession>
<gene>
    <name evidence="1" type="ORF">HAX54_053436</name>
</gene>
<organism evidence="1 2">
    <name type="scientific">Datura stramonium</name>
    <name type="common">Jimsonweed</name>
    <name type="synonym">Common thornapple</name>
    <dbReference type="NCBI Taxonomy" id="4076"/>
    <lineage>
        <taxon>Eukaryota</taxon>
        <taxon>Viridiplantae</taxon>
        <taxon>Streptophyta</taxon>
        <taxon>Embryophyta</taxon>
        <taxon>Tracheophyta</taxon>
        <taxon>Spermatophyta</taxon>
        <taxon>Magnoliopsida</taxon>
        <taxon>eudicotyledons</taxon>
        <taxon>Gunneridae</taxon>
        <taxon>Pentapetalae</taxon>
        <taxon>asterids</taxon>
        <taxon>lamiids</taxon>
        <taxon>Solanales</taxon>
        <taxon>Solanaceae</taxon>
        <taxon>Solanoideae</taxon>
        <taxon>Datureae</taxon>
        <taxon>Datura</taxon>
    </lineage>
</organism>
<comment type="caution">
    <text evidence="1">The sequence shown here is derived from an EMBL/GenBank/DDBJ whole genome shotgun (WGS) entry which is preliminary data.</text>
</comment>
<evidence type="ECO:0000313" key="2">
    <source>
        <dbReference type="Proteomes" id="UP000823775"/>
    </source>
</evidence>
<keyword evidence="2" id="KW-1185">Reference proteome</keyword>
<protein>
    <submittedName>
        <fullName evidence="1">Uncharacterized protein</fullName>
    </submittedName>
</protein>